<evidence type="ECO:0000313" key="4">
    <source>
        <dbReference type="Proteomes" id="UP000046187"/>
    </source>
</evidence>
<dbReference type="AlphaFoldDB" id="A0A0K2ZHL4"/>
<dbReference type="InterPro" id="IPR014944">
    <property type="entry name" value="Toxin_SymE-like"/>
</dbReference>
<evidence type="ECO:0000256" key="1">
    <source>
        <dbReference type="SAM" id="MobiDB-lite"/>
    </source>
</evidence>
<protein>
    <recommendedName>
        <fullName evidence="2">Toxin SymE-like domain-containing protein</fullName>
    </recommendedName>
</protein>
<organism evidence="3 4">
    <name type="scientific">Xanthomonas graminis pv. arrhenatheri LMG 727</name>
    <dbReference type="NCBI Taxonomy" id="1195923"/>
    <lineage>
        <taxon>Bacteria</taxon>
        <taxon>Pseudomonadati</taxon>
        <taxon>Pseudomonadota</taxon>
        <taxon>Gammaproteobacteria</taxon>
        <taxon>Lysobacterales</taxon>
        <taxon>Lysobacteraceae</taxon>
        <taxon>Xanthomonas</taxon>
        <taxon>Xanthomonas translucens group</taxon>
        <taxon>Xanthomonas graminis</taxon>
    </lineage>
</organism>
<accession>A0A0K2ZHL4</accession>
<feature type="region of interest" description="Disordered" evidence="1">
    <location>
        <begin position="1"/>
        <end position="69"/>
    </location>
</feature>
<gene>
    <name evidence="3" type="ORF">XTALMG727_1233</name>
</gene>
<evidence type="ECO:0000313" key="3">
    <source>
        <dbReference type="EMBL" id="CTP85143.1"/>
    </source>
</evidence>
<proteinExistence type="predicted"/>
<reference evidence="4" key="1">
    <citation type="submission" date="2015-07" db="EMBL/GenBank/DDBJ databases">
        <authorList>
            <person name="Wibberg D."/>
        </authorList>
    </citation>
    <scope>NUCLEOTIDE SEQUENCE [LARGE SCALE GENOMIC DNA]</scope>
</reference>
<name>A0A0K2ZHL4_9XANT</name>
<dbReference type="EMBL" id="CXOI01000018">
    <property type="protein sequence ID" value="CTP85143.1"/>
    <property type="molecule type" value="Genomic_DNA"/>
</dbReference>
<dbReference type="GO" id="GO:0005737">
    <property type="term" value="C:cytoplasm"/>
    <property type="evidence" value="ECO:0007669"/>
    <property type="project" value="InterPro"/>
</dbReference>
<dbReference type="GO" id="GO:0016070">
    <property type="term" value="P:RNA metabolic process"/>
    <property type="evidence" value="ECO:0007669"/>
    <property type="project" value="InterPro"/>
</dbReference>
<dbReference type="GO" id="GO:0016788">
    <property type="term" value="F:hydrolase activity, acting on ester bonds"/>
    <property type="evidence" value="ECO:0007669"/>
    <property type="project" value="InterPro"/>
</dbReference>
<feature type="domain" description="Toxin SymE-like" evidence="2">
    <location>
        <begin position="68"/>
        <end position="124"/>
    </location>
</feature>
<dbReference type="GO" id="GO:0003723">
    <property type="term" value="F:RNA binding"/>
    <property type="evidence" value="ECO:0007669"/>
    <property type="project" value="InterPro"/>
</dbReference>
<sequence length="128" mass="13637">MSRKATAPKSTPAPRRTRNPVAPEAAHATTSPMLGLSLGDMSRTTLFHPVPTDDELPPKRTPRLRNPTQCTVGSSCHDVLVDGRLQSQEIPILRLSGQWLAALGFVPGSKPQIAIVDGALVITAAPQE</sequence>
<evidence type="ECO:0000259" key="2">
    <source>
        <dbReference type="Pfam" id="PF08845"/>
    </source>
</evidence>
<dbReference type="Proteomes" id="UP000046187">
    <property type="component" value="Unassembled WGS sequence"/>
</dbReference>
<dbReference type="RefSeq" id="WP_081004833.1">
    <property type="nucleotide sequence ID" value="NZ_CXOI01000018.1"/>
</dbReference>
<dbReference type="Pfam" id="PF08845">
    <property type="entry name" value="SymE_toxin"/>
    <property type="match status" value="1"/>
</dbReference>
<keyword evidence="4" id="KW-1185">Reference proteome</keyword>